<dbReference type="EMBL" id="KP842560">
    <property type="protein sequence ID" value="ALJ52088.1"/>
    <property type="molecule type" value="Genomic_DNA"/>
</dbReference>
<keyword evidence="1" id="KW-0614">Plasmid</keyword>
<protein>
    <submittedName>
        <fullName evidence="1">Uncharacterized protein</fullName>
    </submittedName>
</protein>
<geneLocation type="plasmid" evidence="1">
    <name>p5753cB</name>
</geneLocation>
<evidence type="ECO:0000313" key="2">
    <source>
        <dbReference type="EMBL" id="ALJ52088.1"/>
    </source>
</evidence>
<dbReference type="EMBL" id="GQ900487">
    <property type="protein sequence ID" value="ADA62755.1"/>
    <property type="molecule type" value="Genomic_DNA"/>
</dbReference>
<proteinExistence type="predicted"/>
<gene>
    <name evidence="1" type="ORF">SAP083B_057</name>
</gene>
<reference evidence="1" key="2">
    <citation type="submission" date="2009-12" db="EMBL/GenBank/DDBJ databases">
        <authorList>
            <person name="Summers A.O."/>
            <person name="Shearer J."/>
            <person name="Wireman J."/>
        </authorList>
    </citation>
    <scope>NUCLEOTIDE SEQUENCE</scope>
    <source>
        <strain evidence="1">5753c</strain>
        <plasmid evidence="1">p5753cB</plasmid>
    </source>
</reference>
<geneLocation type="plasmid" evidence="2">
    <name>pRUM-like</name>
</geneLocation>
<accession>D2JEV7</accession>
<reference evidence="2" key="3">
    <citation type="submission" date="2015-02" db="EMBL/GenBank/DDBJ databases">
        <title>Conjugative transfer of erythromycin and tetracycline resistance genes and macrophage killing by an ST17 Enterococcus faecium strain from coastal marine sediment.</title>
        <authorList>
            <person name="Di Sante L."/>
            <person name="Morroni G."/>
            <person name="Vignaroli C."/>
            <person name="Brenciani A."/>
        </authorList>
    </citation>
    <scope>NUCLEOTIDE SEQUENCE</scope>
    <source>
        <strain evidence="2">17i48 ST17</strain>
        <plasmid evidence="2">pRUM-like</plasmid>
    </source>
</reference>
<sequence>MESIRMNIIQQYELKYITFDQLSEEIWGYGQRLINEVGVERFSFYVEAAAGYHNFRFYIFPLYI</sequence>
<evidence type="ECO:0000313" key="1">
    <source>
        <dbReference type="EMBL" id="ADA62755.1"/>
    </source>
</evidence>
<reference evidence="1" key="1">
    <citation type="submission" date="2009-08" db="EMBL/GenBank/DDBJ databases">
        <authorList>
            <person name="Gill J."/>
            <person name="Borman J."/>
            <person name="Shetty J."/>
            <person name="Hostetler J."/>
            <person name="Durkin S."/>
            <person name="Montgomery B."/>
        </authorList>
    </citation>
    <scope>NUCLEOTIDE SEQUENCE</scope>
    <source>
        <strain evidence="1">5753c</strain>
        <plasmid evidence="1">p5753cB</plasmid>
    </source>
</reference>
<dbReference type="AlphaFoldDB" id="D2JEV7"/>
<organism evidence="1">
    <name type="scientific">Enterococcus faecium</name>
    <name type="common">Streptococcus faecium</name>
    <dbReference type="NCBI Taxonomy" id="1352"/>
    <lineage>
        <taxon>Bacteria</taxon>
        <taxon>Bacillati</taxon>
        <taxon>Bacillota</taxon>
        <taxon>Bacilli</taxon>
        <taxon>Lactobacillales</taxon>
        <taxon>Enterococcaceae</taxon>
        <taxon>Enterococcus</taxon>
    </lineage>
</organism>
<name>D2JEV7_ENTFC</name>